<evidence type="ECO:0000313" key="4">
    <source>
        <dbReference type="Proteomes" id="UP000037931"/>
    </source>
</evidence>
<dbReference type="RefSeq" id="WP_081009802.1">
    <property type="nucleotide sequence ID" value="NZ_JSYZ01000004.1"/>
</dbReference>
<keyword evidence="1" id="KW-0732">Signal</keyword>
<evidence type="ECO:0000259" key="2">
    <source>
        <dbReference type="Pfam" id="PF16036"/>
    </source>
</evidence>
<comment type="caution">
    <text evidence="3">The sequence shown here is derived from an EMBL/GenBank/DDBJ whole genome shotgun (WGS) entry which is preliminary data.</text>
</comment>
<feature type="chain" id="PRO_5005847267" description="Chalcone isomerase domain-containing protein" evidence="1">
    <location>
        <begin position="26"/>
        <end position="182"/>
    </location>
</feature>
<evidence type="ECO:0000313" key="3">
    <source>
        <dbReference type="EMBL" id="KPA91791.1"/>
    </source>
</evidence>
<dbReference type="Proteomes" id="UP000037931">
    <property type="component" value="Unassembled WGS sequence"/>
</dbReference>
<reference evidence="3 4" key="1">
    <citation type="journal article" date="2015" name="PLoS ONE">
        <title>Rice-Infecting Pseudomonas Genomes Are Highly Accessorized and Harbor Multiple Putative Virulence Mechanisms to Cause Sheath Brown Rot.</title>
        <authorList>
            <person name="Quibod I.L."/>
            <person name="Grande G."/>
            <person name="Oreiro E.G."/>
            <person name="Borja F.N."/>
            <person name="Dossa G.S."/>
            <person name="Mauleon R."/>
            <person name="Cruz C.V."/>
            <person name="Oliva R."/>
        </authorList>
    </citation>
    <scope>NUCLEOTIDE SEQUENCE [LARGE SCALE GENOMIC DNA]</scope>
    <source>
        <strain evidence="3 4">IRRI 6609</strain>
    </source>
</reference>
<dbReference type="InterPro" id="IPR016087">
    <property type="entry name" value="Chalcone_isomerase"/>
</dbReference>
<feature type="signal peptide" evidence="1">
    <location>
        <begin position="1"/>
        <end position="25"/>
    </location>
</feature>
<keyword evidence="4" id="KW-1185">Reference proteome</keyword>
<gene>
    <name evidence="3" type="ORF">PF66_01372</name>
</gene>
<sequence length="182" mass="20306" precursor="true">MTCRTSALSLFVLGLLLTITPPAWADWRSGLPGARLIGTGEFTWFGLRLYSAQVWSAGPVQGWQQPFALDLIYHRSLSRDTLVQASLDEIRRLADGPLPPATEARWAQAMREAFVDVRPGMRITGLYLPGQGCRFYVDDQLSREIADPAFARSFFAIWLDPRARDPQLRQRLLGLAGNSSGE</sequence>
<feature type="domain" description="Chalcone isomerase" evidence="2">
    <location>
        <begin position="69"/>
        <end position="174"/>
    </location>
</feature>
<dbReference type="AlphaFoldDB" id="A0A0N0E4X5"/>
<evidence type="ECO:0000256" key="1">
    <source>
        <dbReference type="SAM" id="SignalP"/>
    </source>
</evidence>
<name>A0A0N0E4X5_9PSED</name>
<dbReference type="STRING" id="50340.PF66_01372"/>
<dbReference type="PATRIC" id="fig|50340.43.peg.4524"/>
<dbReference type="Pfam" id="PF16036">
    <property type="entry name" value="Chalcone_3"/>
    <property type="match status" value="1"/>
</dbReference>
<dbReference type="OrthoDB" id="8527419at2"/>
<dbReference type="EMBL" id="JSYZ01000004">
    <property type="protein sequence ID" value="KPA91791.1"/>
    <property type="molecule type" value="Genomic_DNA"/>
</dbReference>
<accession>A0A0N0E4X5</accession>
<proteinExistence type="predicted"/>
<protein>
    <recommendedName>
        <fullName evidence="2">Chalcone isomerase domain-containing protein</fullName>
    </recommendedName>
</protein>
<organism evidence="3 4">
    <name type="scientific">Pseudomonas asplenii</name>
    <dbReference type="NCBI Taxonomy" id="53407"/>
    <lineage>
        <taxon>Bacteria</taxon>
        <taxon>Pseudomonadati</taxon>
        <taxon>Pseudomonadota</taxon>
        <taxon>Gammaproteobacteria</taxon>
        <taxon>Pseudomonadales</taxon>
        <taxon>Pseudomonadaceae</taxon>
        <taxon>Pseudomonas</taxon>
    </lineage>
</organism>